<dbReference type="Pfam" id="PF04488">
    <property type="entry name" value="Gly_transf_sug"/>
    <property type="match status" value="1"/>
</dbReference>
<evidence type="ECO:0008006" key="4">
    <source>
        <dbReference type="Google" id="ProtNLM"/>
    </source>
</evidence>
<dbReference type="SUPFAM" id="SSF53448">
    <property type="entry name" value="Nucleotide-diphospho-sugar transferases"/>
    <property type="match status" value="1"/>
</dbReference>
<dbReference type="InterPro" id="IPR007577">
    <property type="entry name" value="GlycoTrfase_DXD_sugar-bd_CS"/>
</dbReference>
<reference evidence="3" key="1">
    <citation type="journal article" date="2020" name="Nature">
        <title>Giant virus diversity and host interactions through global metagenomics.</title>
        <authorList>
            <person name="Schulz F."/>
            <person name="Roux S."/>
            <person name="Paez-Espino D."/>
            <person name="Jungbluth S."/>
            <person name="Walsh D.A."/>
            <person name="Denef V.J."/>
            <person name="McMahon K.D."/>
            <person name="Konstantinidis K.T."/>
            <person name="Eloe-Fadrosh E.A."/>
            <person name="Kyrpides N.C."/>
            <person name="Woyke T."/>
        </authorList>
    </citation>
    <scope>NUCLEOTIDE SEQUENCE</scope>
    <source>
        <strain evidence="3">GVMAG-M-3300024258-28</strain>
    </source>
</reference>
<evidence type="ECO:0000256" key="2">
    <source>
        <dbReference type="SAM" id="Phobius"/>
    </source>
</evidence>
<protein>
    <recommendedName>
        <fullName evidence="4">Glycosyltransferase</fullName>
    </recommendedName>
</protein>
<accession>A0A6C0IRQ5</accession>
<dbReference type="GO" id="GO:0016020">
    <property type="term" value="C:membrane"/>
    <property type="evidence" value="ECO:0007669"/>
    <property type="project" value="GOC"/>
</dbReference>
<dbReference type="EMBL" id="MN740217">
    <property type="protein sequence ID" value="QHT94193.1"/>
    <property type="molecule type" value="Genomic_DNA"/>
</dbReference>
<name>A0A6C0IRQ5_9ZZZZ</name>
<dbReference type="AlphaFoldDB" id="A0A6C0IRQ5"/>
<dbReference type="GO" id="GO:0000030">
    <property type="term" value="F:mannosyltransferase activity"/>
    <property type="evidence" value="ECO:0007669"/>
    <property type="project" value="TreeGrafter"/>
</dbReference>
<dbReference type="InterPro" id="IPR051706">
    <property type="entry name" value="Glycosyltransferase_domain"/>
</dbReference>
<dbReference type="PANTHER" id="PTHR32385:SF15">
    <property type="entry name" value="INOSITOL PHOSPHOCERAMIDE MANNOSYLTRANSFERASE 1"/>
    <property type="match status" value="1"/>
</dbReference>
<keyword evidence="2" id="KW-1133">Transmembrane helix</keyword>
<evidence type="ECO:0000313" key="3">
    <source>
        <dbReference type="EMBL" id="QHT94193.1"/>
    </source>
</evidence>
<evidence type="ECO:0000256" key="1">
    <source>
        <dbReference type="ARBA" id="ARBA00022679"/>
    </source>
</evidence>
<feature type="transmembrane region" description="Helical" evidence="2">
    <location>
        <begin position="6"/>
        <end position="25"/>
    </location>
</feature>
<dbReference type="InterPro" id="IPR029044">
    <property type="entry name" value="Nucleotide-diphossugar_trans"/>
</dbReference>
<keyword evidence="2" id="KW-0812">Transmembrane</keyword>
<keyword evidence="2" id="KW-0472">Membrane</keyword>
<dbReference type="PANTHER" id="PTHR32385">
    <property type="entry name" value="MANNOSYL PHOSPHORYLINOSITOL CERAMIDE SYNTHASE"/>
    <property type="match status" value="1"/>
</dbReference>
<proteinExistence type="predicted"/>
<sequence length="249" mass="30105">MTAKYMFYVIQCILLIGICYYLYFYRETFIQNIPKNIIQTWKSNDIPDKYKTYIENVKTLHPDYNHMFFTDEDIEAFLKQHYSEYYETYKKLPIKIQKIDFFRYIAIYHYGGFYLDLDMNCQDNFNPLLQHQCVFPIDDYITKNRLHIHRYASFGKQQQTFLLGQYAFGSVSKHPFIKKIIDDIHKNIHYYVKNVNANSDDYIYQTTGPDFVTQTYIDYKDKKQIHILDNGKRQCFGDYASHMCMGSWK</sequence>
<dbReference type="Gene3D" id="3.90.550.20">
    <property type="match status" value="1"/>
</dbReference>
<keyword evidence="1" id="KW-0808">Transferase</keyword>
<organism evidence="3">
    <name type="scientific">viral metagenome</name>
    <dbReference type="NCBI Taxonomy" id="1070528"/>
    <lineage>
        <taxon>unclassified sequences</taxon>
        <taxon>metagenomes</taxon>
        <taxon>organismal metagenomes</taxon>
    </lineage>
</organism>
<dbReference type="GO" id="GO:0051999">
    <property type="term" value="P:mannosyl-inositol phosphorylceramide biosynthetic process"/>
    <property type="evidence" value="ECO:0007669"/>
    <property type="project" value="TreeGrafter"/>
</dbReference>